<evidence type="ECO:0000313" key="1">
    <source>
        <dbReference type="EMBL" id="TFK61498.1"/>
    </source>
</evidence>
<organism evidence="1 2">
    <name type="scientific">Pluteus cervinus</name>
    <dbReference type="NCBI Taxonomy" id="181527"/>
    <lineage>
        <taxon>Eukaryota</taxon>
        <taxon>Fungi</taxon>
        <taxon>Dikarya</taxon>
        <taxon>Basidiomycota</taxon>
        <taxon>Agaricomycotina</taxon>
        <taxon>Agaricomycetes</taxon>
        <taxon>Agaricomycetidae</taxon>
        <taxon>Agaricales</taxon>
        <taxon>Pluteineae</taxon>
        <taxon>Pluteaceae</taxon>
        <taxon>Pluteus</taxon>
    </lineage>
</organism>
<dbReference type="EMBL" id="ML208654">
    <property type="protein sequence ID" value="TFK61498.1"/>
    <property type="molecule type" value="Genomic_DNA"/>
</dbReference>
<gene>
    <name evidence="1" type="ORF">BDN72DRAFT_935064</name>
</gene>
<name>A0ACD3A731_9AGAR</name>
<proteinExistence type="predicted"/>
<accession>A0ACD3A731</accession>
<keyword evidence="2" id="KW-1185">Reference proteome</keyword>
<reference evidence="1 2" key="1">
    <citation type="journal article" date="2019" name="Nat. Ecol. Evol.">
        <title>Megaphylogeny resolves global patterns of mushroom evolution.</title>
        <authorList>
            <person name="Varga T."/>
            <person name="Krizsan K."/>
            <person name="Foldi C."/>
            <person name="Dima B."/>
            <person name="Sanchez-Garcia M."/>
            <person name="Sanchez-Ramirez S."/>
            <person name="Szollosi G.J."/>
            <person name="Szarkandi J.G."/>
            <person name="Papp V."/>
            <person name="Albert L."/>
            <person name="Andreopoulos W."/>
            <person name="Angelini C."/>
            <person name="Antonin V."/>
            <person name="Barry K.W."/>
            <person name="Bougher N.L."/>
            <person name="Buchanan P."/>
            <person name="Buyck B."/>
            <person name="Bense V."/>
            <person name="Catcheside P."/>
            <person name="Chovatia M."/>
            <person name="Cooper J."/>
            <person name="Damon W."/>
            <person name="Desjardin D."/>
            <person name="Finy P."/>
            <person name="Geml J."/>
            <person name="Haridas S."/>
            <person name="Hughes K."/>
            <person name="Justo A."/>
            <person name="Karasinski D."/>
            <person name="Kautmanova I."/>
            <person name="Kiss B."/>
            <person name="Kocsube S."/>
            <person name="Kotiranta H."/>
            <person name="LaButti K.M."/>
            <person name="Lechner B.E."/>
            <person name="Liimatainen K."/>
            <person name="Lipzen A."/>
            <person name="Lukacs Z."/>
            <person name="Mihaltcheva S."/>
            <person name="Morgado L.N."/>
            <person name="Niskanen T."/>
            <person name="Noordeloos M.E."/>
            <person name="Ohm R.A."/>
            <person name="Ortiz-Santana B."/>
            <person name="Ovrebo C."/>
            <person name="Racz N."/>
            <person name="Riley R."/>
            <person name="Savchenko A."/>
            <person name="Shiryaev A."/>
            <person name="Soop K."/>
            <person name="Spirin V."/>
            <person name="Szebenyi C."/>
            <person name="Tomsovsky M."/>
            <person name="Tulloss R.E."/>
            <person name="Uehling J."/>
            <person name="Grigoriev I.V."/>
            <person name="Vagvolgyi C."/>
            <person name="Papp T."/>
            <person name="Martin F.M."/>
            <person name="Miettinen O."/>
            <person name="Hibbett D.S."/>
            <person name="Nagy L.G."/>
        </authorList>
    </citation>
    <scope>NUCLEOTIDE SEQUENCE [LARGE SCALE GENOMIC DNA]</scope>
    <source>
        <strain evidence="1 2">NL-1719</strain>
    </source>
</reference>
<sequence length="168" mass="18589">MESDIVDLTITQAFHETKWIGLGKLYPSGPPQFIDASWMLELDFSKSRTPCATVIGFQTKSAGKNVRHQSSKSADNISSVSYVSVQVFDHTFSGRFTALTSRTTWGGTNQFESLPPSQVLCILSSQPRAPSLREVQLGQTDLNVFTNLCGGLEALKLAMVKFRKKELR</sequence>
<evidence type="ECO:0000313" key="2">
    <source>
        <dbReference type="Proteomes" id="UP000308600"/>
    </source>
</evidence>
<dbReference type="Proteomes" id="UP000308600">
    <property type="component" value="Unassembled WGS sequence"/>
</dbReference>
<protein>
    <submittedName>
        <fullName evidence="1">Uncharacterized protein</fullName>
    </submittedName>
</protein>